<name>A0A1R3L383_9ROSI</name>
<accession>A0A1R3L383</accession>
<feature type="non-terminal residue" evidence="2">
    <location>
        <position position="1"/>
    </location>
</feature>
<feature type="non-terminal residue" evidence="2">
    <location>
        <position position="275"/>
    </location>
</feature>
<dbReference type="GO" id="GO:0016301">
    <property type="term" value="F:kinase activity"/>
    <property type="evidence" value="ECO:0007669"/>
    <property type="project" value="UniProtKB-KW"/>
</dbReference>
<feature type="region of interest" description="Disordered" evidence="1">
    <location>
        <begin position="246"/>
        <end position="275"/>
    </location>
</feature>
<evidence type="ECO:0000256" key="1">
    <source>
        <dbReference type="SAM" id="MobiDB-lite"/>
    </source>
</evidence>
<proteinExistence type="predicted"/>
<gene>
    <name evidence="2" type="ORF">COLO4_00991</name>
</gene>
<keyword evidence="2" id="KW-0418">Kinase</keyword>
<reference evidence="3" key="1">
    <citation type="submission" date="2013-09" db="EMBL/GenBank/DDBJ databases">
        <title>Corchorus olitorius genome sequencing.</title>
        <authorList>
            <person name="Alam M."/>
            <person name="Haque M.S."/>
            <person name="Islam M.S."/>
            <person name="Emdad E.M."/>
            <person name="Islam M.M."/>
            <person name="Ahmed B."/>
            <person name="Halim A."/>
            <person name="Hossen Q.M.M."/>
            <person name="Hossain M.Z."/>
            <person name="Ahmed R."/>
            <person name="Khan M.M."/>
            <person name="Islam R."/>
            <person name="Rashid M.M."/>
            <person name="Khan S.A."/>
            <person name="Rahman M.S."/>
            <person name="Alam M."/>
            <person name="Yahiya A.S."/>
            <person name="Khan M.S."/>
            <person name="Azam M.S."/>
            <person name="Haque T."/>
            <person name="Lashkar M.Z.H."/>
            <person name="Akhand A.I."/>
            <person name="Morshed G."/>
            <person name="Roy S."/>
            <person name="Uddin K.S."/>
            <person name="Rabeya T."/>
            <person name="Hossain A.S."/>
            <person name="Chowdhury A."/>
            <person name="Snigdha A.R."/>
            <person name="Mortoza M.S."/>
            <person name="Matin S.A."/>
            <person name="Hoque S.M.E."/>
            <person name="Islam M.K."/>
            <person name="Roy D.K."/>
            <person name="Haider R."/>
            <person name="Moosa M.M."/>
            <person name="Elias S.M."/>
            <person name="Hasan A.M."/>
            <person name="Jahan S."/>
            <person name="Shafiuddin M."/>
            <person name="Mahmood N."/>
            <person name="Shommy N.S."/>
        </authorList>
    </citation>
    <scope>NUCLEOTIDE SEQUENCE [LARGE SCALE GENOMIC DNA]</scope>
    <source>
        <strain evidence="3">cv. O-4</strain>
    </source>
</reference>
<feature type="compositionally biased region" description="Basic and acidic residues" evidence="1">
    <location>
        <begin position="246"/>
        <end position="261"/>
    </location>
</feature>
<evidence type="ECO:0000313" key="3">
    <source>
        <dbReference type="Proteomes" id="UP000187203"/>
    </source>
</evidence>
<dbReference type="Proteomes" id="UP000187203">
    <property type="component" value="Unassembled WGS sequence"/>
</dbReference>
<sequence>TALPVPHQVQVDVGDALFWRQPPQALLGQIVRHDVLRQAADPIARKHEPLDLVQARRRGDDAAGESLLIAKHRERRQRIAQLVAHERDKVFAEQVTDRQARPPEQPMVPPAEHGVALAQEQLPLQLFARRAAQAEPNAGALLGEGIEDVRAAHDFHLQIHARVMSVKRRQAFVVHARLDAADGQQMQHAAHIVLRFAKLRAEPRDIAIDVGGDAQYVFADAREAKVRATPLDERVAKLIFEPPQREADRRLRDVQPHRRTADAALVDDGEKGAQQ</sequence>
<protein>
    <submittedName>
        <fullName evidence="2">Inorganic polyphosphate/ATP-NAD kinase</fullName>
    </submittedName>
</protein>
<dbReference type="AlphaFoldDB" id="A0A1R3L383"/>
<keyword evidence="2" id="KW-0808">Transferase</keyword>
<dbReference type="EMBL" id="AWUE01003328">
    <property type="protein sequence ID" value="OMP13767.1"/>
    <property type="molecule type" value="Genomic_DNA"/>
</dbReference>
<evidence type="ECO:0000313" key="2">
    <source>
        <dbReference type="EMBL" id="OMP13767.1"/>
    </source>
</evidence>
<comment type="caution">
    <text evidence="2">The sequence shown here is derived from an EMBL/GenBank/DDBJ whole genome shotgun (WGS) entry which is preliminary data.</text>
</comment>
<keyword evidence="3" id="KW-1185">Reference proteome</keyword>
<organism evidence="2 3">
    <name type="scientific">Corchorus olitorius</name>
    <dbReference type="NCBI Taxonomy" id="93759"/>
    <lineage>
        <taxon>Eukaryota</taxon>
        <taxon>Viridiplantae</taxon>
        <taxon>Streptophyta</taxon>
        <taxon>Embryophyta</taxon>
        <taxon>Tracheophyta</taxon>
        <taxon>Spermatophyta</taxon>
        <taxon>Magnoliopsida</taxon>
        <taxon>eudicotyledons</taxon>
        <taxon>Gunneridae</taxon>
        <taxon>Pentapetalae</taxon>
        <taxon>rosids</taxon>
        <taxon>malvids</taxon>
        <taxon>Malvales</taxon>
        <taxon>Malvaceae</taxon>
        <taxon>Grewioideae</taxon>
        <taxon>Apeibeae</taxon>
        <taxon>Corchorus</taxon>
    </lineage>
</organism>